<accession>A0A0G4G3R6</accession>
<organism evidence="1">
    <name type="scientific">Chromera velia CCMP2878</name>
    <dbReference type="NCBI Taxonomy" id="1169474"/>
    <lineage>
        <taxon>Eukaryota</taxon>
        <taxon>Sar</taxon>
        <taxon>Alveolata</taxon>
        <taxon>Colpodellida</taxon>
        <taxon>Chromeraceae</taxon>
        <taxon>Chromera</taxon>
    </lineage>
</organism>
<evidence type="ECO:0000313" key="1">
    <source>
        <dbReference type="EMBL" id="CEM22934.1"/>
    </source>
</evidence>
<name>A0A0G4G3R6_9ALVE</name>
<gene>
    <name evidence="1" type="ORF">Cvel_20132</name>
</gene>
<reference evidence="1" key="1">
    <citation type="submission" date="2014-11" db="EMBL/GenBank/DDBJ databases">
        <authorList>
            <person name="Otto D Thomas"/>
            <person name="Naeem Raeece"/>
        </authorList>
    </citation>
    <scope>NUCLEOTIDE SEQUENCE</scope>
</reference>
<protein>
    <submittedName>
        <fullName evidence="1">Uncharacterized protein</fullName>
    </submittedName>
</protein>
<sequence>MVWGHTVAQSLTKPSKRIFKTVVRVLEVMKASLDKRIFREIRGDPVMHAYFDAAFVLTTYGARLGYAIRVLNSCFLPASDEKEAVFLN</sequence>
<proteinExistence type="predicted"/>
<dbReference type="AlphaFoldDB" id="A0A0G4G3R6"/>
<dbReference type="VEuPathDB" id="CryptoDB:Cvel_20132"/>
<dbReference type="EMBL" id="CDMZ01000866">
    <property type="protein sequence ID" value="CEM22934.1"/>
    <property type="molecule type" value="Genomic_DNA"/>
</dbReference>